<reference evidence="1 2" key="1">
    <citation type="submission" date="2020-08" db="EMBL/GenBank/DDBJ databases">
        <title>Genomic Encyclopedia of Type Strains, Phase IV (KMG-IV): sequencing the most valuable type-strain genomes for metagenomic binning, comparative biology and taxonomic classification.</title>
        <authorList>
            <person name="Goeker M."/>
        </authorList>
    </citation>
    <scope>NUCLEOTIDE SEQUENCE [LARGE SCALE GENOMIC DNA]</scope>
    <source>
        <strain evidence="1 2">DSM 5391</strain>
    </source>
</reference>
<dbReference type="Proteomes" id="UP000531594">
    <property type="component" value="Unassembled WGS sequence"/>
</dbReference>
<gene>
    <name evidence="1" type="ORF">HNR53_002121</name>
</gene>
<dbReference type="Gene3D" id="3.40.50.300">
    <property type="entry name" value="P-loop containing nucleotide triphosphate hydrolases"/>
    <property type="match status" value="1"/>
</dbReference>
<evidence type="ECO:0000313" key="1">
    <source>
        <dbReference type="EMBL" id="MBB6445502.1"/>
    </source>
</evidence>
<evidence type="ECO:0008006" key="3">
    <source>
        <dbReference type="Google" id="ProtNLM"/>
    </source>
</evidence>
<organism evidence="1 2">
    <name type="scientific">Bacillus benzoevorans</name>
    <dbReference type="NCBI Taxonomy" id="1456"/>
    <lineage>
        <taxon>Bacteria</taxon>
        <taxon>Bacillati</taxon>
        <taxon>Bacillota</taxon>
        <taxon>Bacilli</taxon>
        <taxon>Bacillales</taxon>
        <taxon>Bacillaceae</taxon>
        <taxon>Bacillus</taxon>
    </lineage>
</organism>
<sequence length="433" mass="48515">MTKVADKWVKVVDIWAEPADKAKTNPIANVNLPLLDDFVPPTPCRHSPNCGFLHIVKRIDKETAGREVSLLADEGIHYFAGGNTARGFYSLFDSSLAGLERIFILKGGPGSGKSTLMKEIGEEWLTQGYGVQFIHCSLDPESLDGVIIPNLNVGIVDGTAPHVIEPKMPGAVEEYVNLGEAWDTEELARRKDEISGLTDEITNGIRHAYDTFAEALRVHDDWEKIYIEKMDFVKANLLTDSVIDTFFKKMELTKQSDVRHRFLGAATSKGAVDFVQNLTGVHKRYFIKGRPGSGKSTMLKKIAAEGERRGFDLEIYHCGFDPNSLDMVIIRELGLAIFDSTAPHEYFPSRDNDEVLDMYEILIEAGTDELFAEEIETVRIQYKEKMAEAIGYLAEAKALHDELESIYTAATDFSIVEKYKDQIRGEILRRGEK</sequence>
<dbReference type="SUPFAM" id="SSF52540">
    <property type="entry name" value="P-loop containing nucleoside triphosphate hydrolases"/>
    <property type="match status" value="2"/>
</dbReference>
<name>A0A7X0HT98_9BACI</name>
<dbReference type="InterPro" id="IPR027417">
    <property type="entry name" value="P-loop_NTPase"/>
</dbReference>
<evidence type="ECO:0000313" key="2">
    <source>
        <dbReference type="Proteomes" id="UP000531594"/>
    </source>
</evidence>
<protein>
    <recommendedName>
        <fullName evidence="3">ATPase</fullName>
    </recommendedName>
</protein>
<proteinExistence type="predicted"/>
<comment type="caution">
    <text evidence="1">The sequence shown here is derived from an EMBL/GenBank/DDBJ whole genome shotgun (WGS) entry which is preliminary data.</text>
</comment>
<dbReference type="AlphaFoldDB" id="A0A7X0HT98"/>
<dbReference type="EMBL" id="JACHGK010000006">
    <property type="protein sequence ID" value="MBB6445502.1"/>
    <property type="molecule type" value="Genomic_DNA"/>
</dbReference>
<keyword evidence="2" id="KW-1185">Reference proteome</keyword>
<accession>A0A7X0HT98</accession>